<evidence type="ECO:0000313" key="2">
    <source>
        <dbReference type="Proteomes" id="UP000664209"/>
    </source>
</evidence>
<name>A0A939LRS0_9CELL</name>
<dbReference type="Pfam" id="PF06089">
    <property type="entry name" value="Asparaginase_II"/>
    <property type="match status" value="1"/>
</dbReference>
<dbReference type="InterPro" id="IPR010349">
    <property type="entry name" value="Asparaginase_II"/>
</dbReference>
<comment type="caution">
    <text evidence="1">The sequence shown here is derived from an EMBL/GenBank/DDBJ whole genome shotgun (WGS) entry which is preliminary data.</text>
</comment>
<dbReference type="AlphaFoldDB" id="A0A939LRS0"/>
<reference evidence="1" key="1">
    <citation type="submission" date="2021-03" db="EMBL/GenBank/DDBJ databases">
        <title>Actinotalea soli sp. nov., isolated from soil.</title>
        <authorList>
            <person name="Ping W."/>
            <person name="Zhang J."/>
        </authorList>
    </citation>
    <scope>NUCLEOTIDE SEQUENCE</scope>
    <source>
        <strain evidence="1">BY-33</strain>
    </source>
</reference>
<dbReference type="EMBL" id="JAGEMK010000012">
    <property type="protein sequence ID" value="MBO1753361.1"/>
    <property type="molecule type" value="Genomic_DNA"/>
</dbReference>
<protein>
    <submittedName>
        <fullName evidence="1">Asparaginase</fullName>
    </submittedName>
</protein>
<keyword evidence="2" id="KW-1185">Reference proteome</keyword>
<gene>
    <name evidence="1" type="ORF">J4G33_16245</name>
</gene>
<evidence type="ECO:0000313" key="1">
    <source>
        <dbReference type="EMBL" id="MBO1753361.1"/>
    </source>
</evidence>
<dbReference type="PANTHER" id="PTHR42110">
    <property type="entry name" value="L-ASPARAGINASE, PUTATIVE (AFU_ORTHOLOGUE AFUA_3G11890)-RELATED"/>
    <property type="match status" value="1"/>
</dbReference>
<dbReference type="RefSeq" id="WP_208057051.1">
    <property type="nucleotide sequence ID" value="NZ_JAGEMK010000012.1"/>
</dbReference>
<organism evidence="1 2">
    <name type="scientific">Actinotalea soli</name>
    <dbReference type="NCBI Taxonomy" id="2819234"/>
    <lineage>
        <taxon>Bacteria</taxon>
        <taxon>Bacillati</taxon>
        <taxon>Actinomycetota</taxon>
        <taxon>Actinomycetes</taxon>
        <taxon>Micrococcales</taxon>
        <taxon>Cellulomonadaceae</taxon>
        <taxon>Actinotalea</taxon>
    </lineage>
</organism>
<dbReference type="PANTHER" id="PTHR42110:SF1">
    <property type="entry name" value="L-ASPARAGINASE, PUTATIVE (AFU_ORTHOLOGUE AFUA_3G11890)-RELATED"/>
    <property type="match status" value="1"/>
</dbReference>
<proteinExistence type="predicted"/>
<accession>A0A939LRS0</accession>
<sequence length="356" mass="36347">MVTGLLAEVVRGGLVESEHHGHLVLVPGRPEGASSELTVGDPDATIWPRSTVKPLQAVAMLRAGLEIDDRGLALACASHDGSAEHLAVVRAVLEGAGLGVDALLNTPTLPSDPEAAALWRAEGGTASSVTQNCSGKHAAMVRTCAQLGWDTATYLDPEHPLQQAIRATLTELTGVPVELTTVDGCGAPLLSTTSRGLARAFGRIASAAAGAGDELPLDAPETPEARVARVMVRHPELVGGPGREVTRLMRAVPGLVVKDGADGVYAAGLPDGTGLALKVRDGSMRPCAVVVAGALERALDGARTRESVLARGDGARMQEVLTALREVGRTPVLGHGVPVGEVRAVLDAGAARGGAS</sequence>
<dbReference type="Proteomes" id="UP000664209">
    <property type="component" value="Unassembled WGS sequence"/>
</dbReference>